<dbReference type="Pfam" id="PF24750">
    <property type="entry name" value="b-prop_At3g26010-like"/>
    <property type="match status" value="1"/>
</dbReference>
<dbReference type="EMBL" id="CAKOAT010061821">
    <property type="protein sequence ID" value="CAH8305748.1"/>
    <property type="molecule type" value="Genomic_DNA"/>
</dbReference>
<accession>A0ABC8IX70</accession>
<gene>
    <name evidence="2" type="ORF">ERUC_LOCUS3952</name>
</gene>
<dbReference type="AlphaFoldDB" id="A0ABC8IX70"/>
<organism evidence="2 3">
    <name type="scientific">Eruca vesicaria subsp. sativa</name>
    <name type="common">Garden rocket</name>
    <name type="synonym">Eruca sativa</name>
    <dbReference type="NCBI Taxonomy" id="29727"/>
    <lineage>
        <taxon>Eukaryota</taxon>
        <taxon>Viridiplantae</taxon>
        <taxon>Streptophyta</taxon>
        <taxon>Embryophyta</taxon>
        <taxon>Tracheophyta</taxon>
        <taxon>Spermatophyta</taxon>
        <taxon>Magnoliopsida</taxon>
        <taxon>eudicotyledons</taxon>
        <taxon>Gunneridae</taxon>
        <taxon>Pentapetalae</taxon>
        <taxon>rosids</taxon>
        <taxon>malvids</taxon>
        <taxon>Brassicales</taxon>
        <taxon>Brassicaceae</taxon>
        <taxon>Brassiceae</taxon>
        <taxon>Eruca</taxon>
    </lineage>
</organism>
<protein>
    <recommendedName>
        <fullName evidence="1">F-box protein At3g26010-like beta-propeller domain-containing protein</fullName>
    </recommendedName>
</protein>
<sequence length="93" mass="10866">MGFDVDCFPLGVNPFDTDLVYIWSREHSCVASVDLRTQEFTLYQERETWSDCWRVNTLGTKEHMEPIYDPASVITLSQFVLPQWMDPVPRPPN</sequence>
<comment type="caution">
    <text evidence="2">The sequence shown here is derived from an EMBL/GenBank/DDBJ whole genome shotgun (WGS) entry which is preliminary data.</text>
</comment>
<evidence type="ECO:0000259" key="1">
    <source>
        <dbReference type="Pfam" id="PF24750"/>
    </source>
</evidence>
<dbReference type="Proteomes" id="UP001642260">
    <property type="component" value="Unassembled WGS sequence"/>
</dbReference>
<reference evidence="2 3" key="1">
    <citation type="submission" date="2022-03" db="EMBL/GenBank/DDBJ databases">
        <authorList>
            <person name="Macdonald S."/>
            <person name="Ahmed S."/>
            <person name="Newling K."/>
        </authorList>
    </citation>
    <scope>NUCLEOTIDE SEQUENCE [LARGE SCALE GENOMIC DNA]</scope>
</reference>
<feature type="domain" description="F-box protein At3g26010-like beta-propeller" evidence="1">
    <location>
        <begin position="2"/>
        <end position="90"/>
    </location>
</feature>
<keyword evidence="3" id="KW-1185">Reference proteome</keyword>
<name>A0ABC8IX70_ERUVS</name>
<evidence type="ECO:0000313" key="3">
    <source>
        <dbReference type="Proteomes" id="UP001642260"/>
    </source>
</evidence>
<proteinExistence type="predicted"/>
<dbReference type="InterPro" id="IPR056592">
    <property type="entry name" value="Beta-prop_At3g26010-like"/>
</dbReference>
<evidence type="ECO:0000313" key="2">
    <source>
        <dbReference type="EMBL" id="CAH8305748.1"/>
    </source>
</evidence>